<dbReference type="GeneID" id="84580094"/>
<dbReference type="EMBL" id="QBKG01000002">
    <property type="protein sequence ID" value="PTX08078.1"/>
    <property type="molecule type" value="Genomic_DNA"/>
</dbReference>
<gene>
    <name evidence="2" type="ORF">C8P65_102120</name>
</gene>
<keyword evidence="1" id="KW-0175">Coiled coil</keyword>
<proteinExistence type="predicted"/>
<evidence type="ECO:0000256" key="1">
    <source>
        <dbReference type="SAM" id="Coils"/>
    </source>
</evidence>
<dbReference type="Proteomes" id="UP000243985">
    <property type="component" value="Unassembled WGS sequence"/>
</dbReference>
<dbReference type="AlphaFoldDB" id="A0A2T5XX91"/>
<evidence type="ECO:0000313" key="2">
    <source>
        <dbReference type="EMBL" id="PTX08078.1"/>
    </source>
</evidence>
<feature type="coiled-coil region" evidence="1">
    <location>
        <begin position="28"/>
        <end position="62"/>
    </location>
</feature>
<dbReference type="RefSeq" id="WP_107781349.1">
    <property type="nucleotide sequence ID" value="NZ_QBKG01000002.1"/>
</dbReference>
<evidence type="ECO:0000313" key="3">
    <source>
        <dbReference type="Proteomes" id="UP000243985"/>
    </source>
</evidence>
<name>A0A2T5XX91_9FLAO</name>
<organism evidence="2 3">
    <name type="scientific">Capnocytophaga leadbetteri</name>
    <dbReference type="NCBI Taxonomy" id="327575"/>
    <lineage>
        <taxon>Bacteria</taxon>
        <taxon>Pseudomonadati</taxon>
        <taxon>Bacteroidota</taxon>
        <taxon>Flavobacteriia</taxon>
        <taxon>Flavobacteriales</taxon>
        <taxon>Flavobacteriaceae</taxon>
        <taxon>Capnocytophaga</taxon>
    </lineage>
</organism>
<comment type="caution">
    <text evidence="2">The sequence shown here is derived from an EMBL/GenBank/DDBJ whole genome shotgun (WGS) entry which is preliminary data.</text>
</comment>
<sequence>MEIDDYDISYSSICDRINGNPQAAKKELLRLCNMTIKAEEKVKKLEEELSEAKTDVRFFKKGIYNTFHYFRNQIGKLPSSVILREGKTIYIIKYFDEDNITINIEKESF</sequence>
<accession>A0A2T5XX91</accession>
<reference evidence="2 3" key="1">
    <citation type="submission" date="2018-04" db="EMBL/GenBank/DDBJ databases">
        <title>Genomic Encyclopedia of Archaeal and Bacterial Type Strains, Phase II (KMG-II): from individual species to whole genera.</title>
        <authorList>
            <person name="Goeker M."/>
        </authorList>
    </citation>
    <scope>NUCLEOTIDE SEQUENCE [LARGE SCALE GENOMIC DNA]</scope>
    <source>
        <strain evidence="2 3">DSM 22902</strain>
    </source>
</reference>
<protein>
    <submittedName>
        <fullName evidence="2">Uncharacterized protein</fullName>
    </submittedName>
</protein>